<feature type="region of interest" description="Disordered" evidence="1">
    <location>
        <begin position="125"/>
        <end position="176"/>
    </location>
</feature>
<keyword evidence="2" id="KW-0812">Transmembrane</keyword>
<evidence type="ECO:0000256" key="2">
    <source>
        <dbReference type="SAM" id="Phobius"/>
    </source>
</evidence>
<feature type="region of interest" description="Disordered" evidence="1">
    <location>
        <begin position="1"/>
        <end position="33"/>
    </location>
</feature>
<protein>
    <submittedName>
        <fullName evidence="3">Uncharacterized protein</fullName>
    </submittedName>
</protein>
<dbReference type="Proteomes" id="UP001444661">
    <property type="component" value="Unassembled WGS sequence"/>
</dbReference>
<accession>A0ABR1RSR7</accession>
<gene>
    <name evidence="3" type="ORF">PG993_013925</name>
</gene>
<feature type="transmembrane region" description="Helical" evidence="2">
    <location>
        <begin position="179"/>
        <end position="202"/>
    </location>
</feature>
<sequence>MPPLVEVPLRSHARRPDGRRPGLGGPPLNLGPEDMRVGRAQADLEWGRNGQDPPIHAGCAMQAYLSDFSTGSLMSALSADGSTVVLSVYIPGDEVVTTTATATTTQYLPSTTTSYITTTKTVSNESLPLPTASSATATATTTPSTGIGRDTGPSEDLVADPAPDPAPSKPPLANSANPAVIGGITGTFGGLAMIGIVIFISLRRRKRRTVIDDECIRTRMYEIPAYEPKFSYGPGSNSN</sequence>
<keyword evidence="2" id="KW-0472">Membrane</keyword>
<evidence type="ECO:0000256" key="1">
    <source>
        <dbReference type="SAM" id="MobiDB-lite"/>
    </source>
</evidence>
<keyword evidence="4" id="KW-1185">Reference proteome</keyword>
<dbReference type="EMBL" id="JAQQWK010000013">
    <property type="protein sequence ID" value="KAK8017599.1"/>
    <property type="molecule type" value="Genomic_DNA"/>
</dbReference>
<keyword evidence="2" id="KW-1133">Transmembrane helix</keyword>
<feature type="compositionally biased region" description="Low complexity" evidence="1">
    <location>
        <begin position="125"/>
        <end position="145"/>
    </location>
</feature>
<proteinExistence type="predicted"/>
<evidence type="ECO:0000313" key="4">
    <source>
        <dbReference type="Proteomes" id="UP001444661"/>
    </source>
</evidence>
<reference evidence="3 4" key="1">
    <citation type="submission" date="2023-01" db="EMBL/GenBank/DDBJ databases">
        <title>Analysis of 21 Apiospora genomes using comparative genomics revels a genus with tremendous synthesis potential of carbohydrate active enzymes and secondary metabolites.</title>
        <authorList>
            <person name="Sorensen T."/>
        </authorList>
    </citation>
    <scope>NUCLEOTIDE SEQUENCE [LARGE SCALE GENOMIC DNA]</scope>
    <source>
        <strain evidence="3 4">CBS 33761</strain>
    </source>
</reference>
<name>A0ABR1RSR7_9PEZI</name>
<organism evidence="3 4">
    <name type="scientific">Apiospora rasikravindrae</name>
    <dbReference type="NCBI Taxonomy" id="990691"/>
    <lineage>
        <taxon>Eukaryota</taxon>
        <taxon>Fungi</taxon>
        <taxon>Dikarya</taxon>
        <taxon>Ascomycota</taxon>
        <taxon>Pezizomycotina</taxon>
        <taxon>Sordariomycetes</taxon>
        <taxon>Xylariomycetidae</taxon>
        <taxon>Amphisphaeriales</taxon>
        <taxon>Apiosporaceae</taxon>
        <taxon>Apiospora</taxon>
    </lineage>
</organism>
<comment type="caution">
    <text evidence="3">The sequence shown here is derived from an EMBL/GenBank/DDBJ whole genome shotgun (WGS) entry which is preliminary data.</text>
</comment>
<evidence type="ECO:0000313" key="3">
    <source>
        <dbReference type="EMBL" id="KAK8017599.1"/>
    </source>
</evidence>